<dbReference type="HAMAP" id="MF_00171">
    <property type="entry name" value="TruA"/>
    <property type="match status" value="1"/>
</dbReference>
<keyword evidence="2 4" id="KW-0819">tRNA processing</keyword>
<dbReference type="CDD" id="cd02570">
    <property type="entry name" value="PseudoU_synth_EcTruA"/>
    <property type="match status" value="1"/>
</dbReference>
<evidence type="ECO:0000256" key="6">
    <source>
        <dbReference type="PIRSR" id="PIRSR001430-2"/>
    </source>
</evidence>
<dbReference type="PIRSF" id="PIRSF001430">
    <property type="entry name" value="tRNA_psdUrid_synth"/>
    <property type="match status" value="1"/>
</dbReference>
<dbReference type="SUPFAM" id="SSF55120">
    <property type="entry name" value="Pseudouridine synthase"/>
    <property type="match status" value="1"/>
</dbReference>
<feature type="domain" description="Pseudouridine synthase I TruA alpha/beta" evidence="8">
    <location>
        <begin position="20"/>
        <end position="109"/>
    </location>
</feature>
<comment type="catalytic activity">
    <reaction evidence="4 7">
        <text>uridine(38/39/40) in tRNA = pseudouridine(38/39/40) in tRNA</text>
        <dbReference type="Rhea" id="RHEA:22376"/>
        <dbReference type="Rhea" id="RHEA-COMP:10085"/>
        <dbReference type="Rhea" id="RHEA-COMP:10087"/>
        <dbReference type="ChEBI" id="CHEBI:65314"/>
        <dbReference type="ChEBI" id="CHEBI:65315"/>
        <dbReference type="EC" id="5.4.99.12"/>
    </reaction>
</comment>
<name>A0A2S8FAP4_9BACT</name>
<dbReference type="Gene3D" id="3.30.70.580">
    <property type="entry name" value="Pseudouridine synthase I, catalytic domain, N-terminal subdomain"/>
    <property type="match status" value="1"/>
</dbReference>
<organism evidence="9 10">
    <name type="scientific">Blastopirellula marina</name>
    <dbReference type="NCBI Taxonomy" id="124"/>
    <lineage>
        <taxon>Bacteria</taxon>
        <taxon>Pseudomonadati</taxon>
        <taxon>Planctomycetota</taxon>
        <taxon>Planctomycetia</taxon>
        <taxon>Pirellulales</taxon>
        <taxon>Pirellulaceae</taxon>
        <taxon>Blastopirellula</taxon>
    </lineage>
</organism>
<dbReference type="AlphaFoldDB" id="A0A2S8FAP4"/>
<dbReference type="PANTHER" id="PTHR11142">
    <property type="entry name" value="PSEUDOURIDYLATE SYNTHASE"/>
    <property type="match status" value="1"/>
</dbReference>
<comment type="similarity">
    <text evidence="1 4 7">Belongs to the tRNA pseudouridine synthase TruA family.</text>
</comment>
<reference evidence="9 10" key="1">
    <citation type="submission" date="2018-02" db="EMBL/GenBank/DDBJ databases">
        <title>Comparative genomes isolates from brazilian mangrove.</title>
        <authorList>
            <person name="Araujo J.E."/>
            <person name="Taketani R.G."/>
            <person name="Silva M.C.P."/>
            <person name="Loureco M.V."/>
            <person name="Andreote F.D."/>
        </authorList>
    </citation>
    <scope>NUCLEOTIDE SEQUENCE [LARGE SCALE GENOMIC DNA]</scope>
    <source>
        <strain evidence="9 10">HEX-2 MGV</strain>
    </source>
</reference>
<evidence type="ECO:0000313" key="10">
    <source>
        <dbReference type="Proteomes" id="UP000240009"/>
    </source>
</evidence>
<dbReference type="PANTHER" id="PTHR11142:SF0">
    <property type="entry name" value="TRNA PSEUDOURIDINE SYNTHASE-LIKE 1"/>
    <property type="match status" value="1"/>
</dbReference>
<feature type="binding site" evidence="4 6">
    <location>
        <position position="122"/>
    </location>
    <ligand>
        <name>substrate</name>
    </ligand>
</feature>
<dbReference type="Proteomes" id="UP000240009">
    <property type="component" value="Unassembled WGS sequence"/>
</dbReference>
<dbReference type="InterPro" id="IPR001406">
    <property type="entry name" value="PsdUridine_synth_TruA"/>
</dbReference>
<evidence type="ECO:0000256" key="3">
    <source>
        <dbReference type="ARBA" id="ARBA00023235"/>
    </source>
</evidence>
<evidence type="ECO:0000256" key="7">
    <source>
        <dbReference type="RuleBase" id="RU003792"/>
    </source>
</evidence>
<protein>
    <recommendedName>
        <fullName evidence="4">tRNA pseudouridine synthase A</fullName>
        <ecNumber evidence="4">5.4.99.12</ecNumber>
    </recommendedName>
    <alternativeName>
        <fullName evidence="4">tRNA pseudouridine(38-40) synthase</fullName>
    </alternativeName>
    <alternativeName>
        <fullName evidence="4">tRNA pseudouridylate synthase I</fullName>
    </alternativeName>
    <alternativeName>
        <fullName evidence="4">tRNA-uridine isomerase I</fullName>
    </alternativeName>
</protein>
<dbReference type="Gene3D" id="3.30.70.660">
    <property type="entry name" value="Pseudouridine synthase I, catalytic domain, C-terminal subdomain"/>
    <property type="match status" value="1"/>
</dbReference>
<dbReference type="EC" id="5.4.99.12" evidence="4"/>
<dbReference type="InterPro" id="IPR020103">
    <property type="entry name" value="PsdUridine_synth_cat_dom_sf"/>
</dbReference>
<sequence length="264" mass="28974">MESTEHAAARSPGRCIKLTVAYDGTNYQGWQRQPTGPTIQAALEAAINSIAQEEVYISGSGRTDAGVHAWGQVASFHTKSKMPADVFRKALNATLPHDIVVRHACDVPTTFRPINDAISKRYRYVVQPGRINDPFSLKHAWFVKRVLDVEAMQTAAAALIGKHDFAAFQATGSPRQSTIRTMLDATVKVHDADDRMKIFIEVEANGFLYNMVRIIAGTLVDIGQGKRTAESMAEIIASADRIQAGMTAPAHGLYLLQVHYPPHH</sequence>
<dbReference type="InterPro" id="IPR020095">
    <property type="entry name" value="PsdUridine_synth_TruA_C"/>
</dbReference>
<feature type="domain" description="Pseudouridine synthase I TruA alpha/beta" evidence="8">
    <location>
        <begin position="155"/>
        <end position="261"/>
    </location>
</feature>
<dbReference type="RefSeq" id="WP_105355241.1">
    <property type="nucleotide sequence ID" value="NZ_PUIA01000042.1"/>
</dbReference>
<dbReference type="GO" id="GO:0160147">
    <property type="term" value="F:tRNA pseudouridine(38-40) synthase activity"/>
    <property type="evidence" value="ECO:0007669"/>
    <property type="project" value="UniProtKB-EC"/>
</dbReference>
<dbReference type="FunFam" id="3.30.70.580:FF:000001">
    <property type="entry name" value="tRNA pseudouridine synthase A"/>
    <property type="match status" value="1"/>
</dbReference>
<comment type="caution">
    <text evidence="4">Lacks conserved residue(s) required for the propagation of feature annotation.</text>
</comment>
<evidence type="ECO:0000256" key="2">
    <source>
        <dbReference type="ARBA" id="ARBA00022694"/>
    </source>
</evidence>
<dbReference type="InterPro" id="IPR020097">
    <property type="entry name" value="PsdUridine_synth_TruA_a/b_dom"/>
</dbReference>
<evidence type="ECO:0000256" key="1">
    <source>
        <dbReference type="ARBA" id="ARBA00009375"/>
    </source>
</evidence>
<dbReference type="NCBIfam" id="TIGR00071">
    <property type="entry name" value="hisT_truA"/>
    <property type="match status" value="1"/>
</dbReference>
<accession>A0A2S8FAP4</accession>
<feature type="active site" description="Nucleophile" evidence="4 5">
    <location>
        <position position="64"/>
    </location>
</feature>
<dbReference type="GO" id="GO:0003723">
    <property type="term" value="F:RNA binding"/>
    <property type="evidence" value="ECO:0007669"/>
    <property type="project" value="InterPro"/>
</dbReference>
<dbReference type="EMBL" id="PUIA01000042">
    <property type="protein sequence ID" value="PQO29217.1"/>
    <property type="molecule type" value="Genomic_DNA"/>
</dbReference>
<keyword evidence="3 4" id="KW-0413">Isomerase</keyword>
<dbReference type="InterPro" id="IPR020094">
    <property type="entry name" value="TruA/RsuA/RluB/E/F_N"/>
</dbReference>
<gene>
    <name evidence="4" type="primary">truA</name>
    <name evidence="9" type="ORF">C5Y96_15840</name>
</gene>
<dbReference type="Pfam" id="PF01416">
    <property type="entry name" value="PseudoU_synth_1"/>
    <property type="match status" value="2"/>
</dbReference>
<evidence type="ECO:0000256" key="4">
    <source>
        <dbReference type="HAMAP-Rule" id="MF_00171"/>
    </source>
</evidence>
<proteinExistence type="inferred from homology"/>
<comment type="subunit">
    <text evidence="4">Homodimer.</text>
</comment>
<comment type="function">
    <text evidence="4">Formation of pseudouridine at positions 38, 39 and 40 in the anticodon stem and loop of transfer RNAs.</text>
</comment>
<dbReference type="GO" id="GO:0031119">
    <property type="term" value="P:tRNA pseudouridine synthesis"/>
    <property type="evidence" value="ECO:0007669"/>
    <property type="project" value="UniProtKB-UniRule"/>
</dbReference>
<comment type="caution">
    <text evidence="9">The sequence shown here is derived from an EMBL/GenBank/DDBJ whole genome shotgun (WGS) entry which is preliminary data.</text>
</comment>
<evidence type="ECO:0000256" key="5">
    <source>
        <dbReference type="PIRSR" id="PIRSR001430-1"/>
    </source>
</evidence>
<evidence type="ECO:0000313" key="9">
    <source>
        <dbReference type="EMBL" id="PQO29217.1"/>
    </source>
</evidence>
<evidence type="ECO:0000259" key="8">
    <source>
        <dbReference type="Pfam" id="PF01416"/>
    </source>
</evidence>
<dbReference type="OrthoDB" id="9811823at2"/>